<dbReference type="Proteomes" id="UP000019849">
    <property type="component" value="Unassembled WGS sequence"/>
</dbReference>
<dbReference type="STRING" id="69279.BG36_14670"/>
<feature type="compositionally biased region" description="Basic and acidic residues" evidence="1">
    <location>
        <begin position="122"/>
        <end position="137"/>
    </location>
</feature>
<organism evidence="2 3">
    <name type="scientific">Aquamicrobium defluvii</name>
    <dbReference type="NCBI Taxonomy" id="69279"/>
    <lineage>
        <taxon>Bacteria</taxon>
        <taxon>Pseudomonadati</taxon>
        <taxon>Pseudomonadota</taxon>
        <taxon>Alphaproteobacteria</taxon>
        <taxon>Hyphomicrobiales</taxon>
        <taxon>Phyllobacteriaceae</taxon>
        <taxon>Aquamicrobium</taxon>
    </lineage>
</organism>
<dbReference type="HOGENOM" id="CLU_1297679_0_0_5"/>
<sequence length="212" mass="23413">MPGGNGCGSPHHESRRRAVEHLQCPWRRQEPACPRGKHQIGQQHDGQNHRRDQGKNHIVGQGDAVQIDNGRRDREIEHHGLGIAERQGQPAEETRQKPAPRPAGLDVLRRDAFAPEAPAKPGEIKHAEPFDDRENHAELLGNEGKTEHGGGQVEQIAEQETDQHGEGRAESGAQRPRDQCGDTRAGDGGGNTQRRTVGQEAGWRHEMSVSFR</sequence>
<reference evidence="2 3" key="1">
    <citation type="submission" date="2014-02" db="EMBL/GenBank/DDBJ databases">
        <title>Aquamicrobium defluvii Genome sequencing.</title>
        <authorList>
            <person name="Wang X."/>
        </authorList>
    </citation>
    <scope>NUCLEOTIDE SEQUENCE [LARGE SCALE GENOMIC DNA]</scope>
    <source>
        <strain evidence="2 3">W13Z1</strain>
    </source>
</reference>
<dbReference type="AlphaFoldDB" id="A0A011V266"/>
<proteinExistence type="predicted"/>
<feature type="compositionally biased region" description="Basic and acidic residues" evidence="1">
    <location>
        <begin position="46"/>
        <end position="55"/>
    </location>
</feature>
<dbReference type="EMBL" id="JENY01000030">
    <property type="protein sequence ID" value="EXL02570.1"/>
    <property type="molecule type" value="Genomic_DNA"/>
</dbReference>
<protein>
    <submittedName>
        <fullName evidence="2">Uncharacterized protein</fullName>
    </submittedName>
</protein>
<feature type="compositionally biased region" description="Basic and acidic residues" evidence="1">
    <location>
        <begin position="202"/>
        <end position="212"/>
    </location>
</feature>
<evidence type="ECO:0000313" key="3">
    <source>
        <dbReference type="Proteomes" id="UP000019849"/>
    </source>
</evidence>
<feature type="compositionally biased region" description="Basic and acidic residues" evidence="1">
    <location>
        <begin position="161"/>
        <end position="185"/>
    </location>
</feature>
<evidence type="ECO:0000313" key="2">
    <source>
        <dbReference type="EMBL" id="EXL02570.1"/>
    </source>
</evidence>
<evidence type="ECO:0000256" key="1">
    <source>
        <dbReference type="SAM" id="MobiDB-lite"/>
    </source>
</evidence>
<feature type="compositionally biased region" description="Basic and acidic residues" evidence="1">
    <location>
        <begin position="10"/>
        <end position="20"/>
    </location>
</feature>
<accession>A0A011V266</accession>
<gene>
    <name evidence="2" type="ORF">BG36_14670</name>
</gene>
<feature type="compositionally biased region" description="Basic and acidic residues" evidence="1">
    <location>
        <begin position="69"/>
        <end position="80"/>
    </location>
</feature>
<name>A0A011V266_9HYPH</name>
<comment type="caution">
    <text evidence="2">The sequence shown here is derived from an EMBL/GenBank/DDBJ whole genome shotgun (WGS) entry which is preliminary data.</text>
</comment>
<feature type="region of interest" description="Disordered" evidence="1">
    <location>
        <begin position="1"/>
        <end position="212"/>
    </location>
</feature>